<gene>
    <name evidence="3" type="ORF">AAFF_G00194930</name>
</gene>
<accession>A0AAD7SXI3</accession>
<keyword evidence="1" id="KW-0511">Multifunctional enzyme</keyword>
<protein>
    <recommendedName>
        <fullName evidence="2">Reverse transcriptase/retrotransposon-derived protein RNase H-like domain-containing protein</fullName>
    </recommendedName>
</protein>
<proteinExistence type="predicted"/>
<dbReference type="SUPFAM" id="SSF56672">
    <property type="entry name" value="DNA/RNA polymerases"/>
    <property type="match status" value="1"/>
</dbReference>
<organism evidence="3 4">
    <name type="scientific">Aldrovandia affinis</name>
    <dbReference type="NCBI Taxonomy" id="143900"/>
    <lineage>
        <taxon>Eukaryota</taxon>
        <taxon>Metazoa</taxon>
        <taxon>Chordata</taxon>
        <taxon>Craniata</taxon>
        <taxon>Vertebrata</taxon>
        <taxon>Euteleostomi</taxon>
        <taxon>Actinopterygii</taxon>
        <taxon>Neopterygii</taxon>
        <taxon>Teleostei</taxon>
        <taxon>Notacanthiformes</taxon>
        <taxon>Halosauridae</taxon>
        <taxon>Aldrovandia</taxon>
    </lineage>
</organism>
<evidence type="ECO:0000259" key="2">
    <source>
        <dbReference type="Pfam" id="PF17919"/>
    </source>
</evidence>
<feature type="domain" description="Reverse transcriptase/retrotransposon-derived protein RNase H-like" evidence="2">
    <location>
        <begin position="16"/>
        <end position="76"/>
    </location>
</feature>
<keyword evidence="4" id="KW-1185">Reference proteome</keyword>
<dbReference type="GO" id="GO:0003824">
    <property type="term" value="F:catalytic activity"/>
    <property type="evidence" value="ECO:0007669"/>
    <property type="project" value="UniProtKB-KW"/>
</dbReference>
<sequence>MGSGTTVSISAELKEEELKELLTTLPTLTYYDVHKPTAVSADASSYGFSGMLMQLHSEDWRPVAYCSQHLSDAKIRLLMQLTRFNPTAECAPGKTLVIADTLSRSLSRDTQNNKDMHTDGECYATSIIDIMPATEQKMDSIRATTAADNKLQVLIRYIQSGWPEHWILSSLDGQGYE</sequence>
<dbReference type="InterPro" id="IPR050951">
    <property type="entry name" value="Retrovirus_Pol_polyprotein"/>
</dbReference>
<comment type="caution">
    <text evidence="3">The sequence shown here is derived from an EMBL/GenBank/DDBJ whole genome shotgun (WGS) entry which is preliminary data.</text>
</comment>
<dbReference type="EMBL" id="JAINUG010000026">
    <property type="protein sequence ID" value="KAJ8410589.1"/>
    <property type="molecule type" value="Genomic_DNA"/>
</dbReference>
<dbReference type="AlphaFoldDB" id="A0AAD7SXI3"/>
<name>A0AAD7SXI3_9TELE</name>
<dbReference type="Pfam" id="PF17919">
    <property type="entry name" value="RT_RNaseH_2"/>
    <property type="match status" value="1"/>
</dbReference>
<dbReference type="PANTHER" id="PTHR37984">
    <property type="entry name" value="PROTEIN CBG26694"/>
    <property type="match status" value="1"/>
</dbReference>
<reference evidence="3" key="1">
    <citation type="journal article" date="2023" name="Science">
        <title>Genome structures resolve the early diversification of teleost fishes.</title>
        <authorList>
            <person name="Parey E."/>
            <person name="Louis A."/>
            <person name="Montfort J."/>
            <person name="Bouchez O."/>
            <person name="Roques C."/>
            <person name="Iampietro C."/>
            <person name="Lluch J."/>
            <person name="Castinel A."/>
            <person name="Donnadieu C."/>
            <person name="Desvignes T."/>
            <person name="Floi Bucao C."/>
            <person name="Jouanno E."/>
            <person name="Wen M."/>
            <person name="Mejri S."/>
            <person name="Dirks R."/>
            <person name="Jansen H."/>
            <person name="Henkel C."/>
            <person name="Chen W.J."/>
            <person name="Zahm M."/>
            <person name="Cabau C."/>
            <person name="Klopp C."/>
            <person name="Thompson A.W."/>
            <person name="Robinson-Rechavi M."/>
            <person name="Braasch I."/>
            <person name="Lecointre G."/>
            <person name="Bobe J."/>
            <person name="Postlethwait J.H."/>
            <person name="Berthelot C."/>
            <person name="Roest Crollius H."/>
            <person name="Guiguen Y."/>
        </authorList>
    </citation>
    <scope>NUCLEOTIDE SEQUENCE</scope>
    <source>
        <strain evidence="3">NC1722</strain>
    </source>
</reference>
<dbReference type="InterPro" id="IPR043502">
    <property type="entry name" value="DNA/RNA_pol_sf"/>
</dbReference>
<evidence type="ECO:0000313" key="4">
    <source>
        <dbReference type="Proteomes" id="UP001221898"/>
    </source>
</evidence>
<evidence type="ECO:0000313" key="3">
    <source>
        <dbReference type="EMBL" id="KAJ8410589.1"/>
    </source>
</evidence>
<evidence type="ECO:0000256" key="1">
    <source>
        <dbReference type="ARBA" id="ARBA00023268"/>
    </source>
</evidence>
<dbReference type="InterPro" id="IPR041577">
    <property type="entry name" value="RT_RNaseH_2"/>
</dbReference>
<dbReference type="PANTHER" id="PTHR37984:SF5">
    <property type="entry name" value="PROTEIN NYNRIN-LIKE"/>
    <property type="match status" value="1"/>
</dbReference>
<dbReference type="Proteomes" id="UP001221898">
    <property type="component" value="Unassembled WGS sequence"/>
</dbReference>